<evidence type="ECO:0000313" key="2">
    <source>
        <dbReference type="Proteomes" id="UP000735302"/>
    </source>
</evidence>
<dbReference type="AlphaFoldDB" id="A0AAV4B1P0"/>
<comment type="caution">
    <text evidence="1">The sequence shown here is derived from an EMBL/GenBank/DDBJ whole genome shotgun (WGS) entry which is preliminary data.</text>
</comment>
<name>A0AAV4B1P0_9GAST</name>
<evidence type="ECO:0000313" key="1">
    <source>
        <dbReference type="EMBL" id="GFO12609.1"/>
    </source>
</evidence>
<accession>A0AAV4B1P0</accession>
<sequence>MRCRGQRGTRDREIGGVCRTGRYAATVEYLAETSGDGVRTEWSRLSVTRIVIQRDGVLPLSDRRYLERLGSSGVSVEPGWLSGRQCRVNARYSGRYLECARLWKAAQQFESVWLWRAARVFIPGLGWPPIVRETVCAALGGRTCSVGLWRAVPHLAPSQIVIVMVIGLDRHLHHRHRSSLSWKFIVVVVAL</sequence>
<protein>
    <submittedName>
        <fullName evidence="1">Uncharacterized protein</fullName>
    </submittedName>
</protein>
<reference evidence="1 2" key="1">
    <citation type="journal article" date="2021" name="Elife">
        <title>Chloroplast acquisition without the gene transfer in kleptoplastic sea slugs, Plakobranchus ocellatus.</title>
        <authorList>
            <person name="Maeda T."/>
            <person name="Takahashi S."/>
            <person name="Yoshida T."/>
            <person name="Shimamura S."/>
            <person name="Takaki Y."/>
            <person name="Nagai Y."/>
            <person name="Toyoda A."/>
            <person name="Suzuki Y."/>
            <person name="Arimoto A."/>
            <person name="Ishii H."/>
            <person name="Satoh N."/>
            <person name="Nishiyama T."/>
            <person name="Hasebe M."/>
            <person name="Maruyama T."/>
            <person name="Minagawa J."/>
            <person name="Obokata J."/>
            <person name="Shigenobu S."/>
        </authorList>
    </citation>
    <scope>NUCLEOTIDE SEQUENCE [LARGE SCALE GENOMIC DNA]</scope>
</reference>
<keyword evidence="2" id="KW-1185">Reference proteome</keyword>
<proteinExistence type="predicted"/>
<gene>
    <name evidence="1" type="ORF">PoB_003911400</name>
</gene>
<organism evidence="1 2">
    <name type="scientific">Plakobranchus ocellatus</name>
    <dbReference type="NCBI Taxonomy" id="259542"/>
    <lineage>
        <taxon>Eukaryota</taxon>
        <taxon>Metazoa</taxon>
        <taxon>Spiralia</taxon>
        <taxon>Lophotrochozoa</taxon>
        <taxon>Mollusca</taxon>
        <taxon>Gastropoda</taxon>
        <taxon>Heterobranchia</taxon>
        <taxon>Euthyneura</taxon>
        <taxon>Panpulmonata</taxon>
        <taxon>Sacoglossa</taxon>
        <taxon>Placobranchoidea</taxon>
        <taxon>Plakobranchidae</taxon>
        <taxon>Plakobranchus</taxon>
    </lineage>
</organism>
<dbReference type="EMBL" id="BLXT01004434">
    <property type="protein sequence ID" value="GFO12609.1"/>
    <property type="molecule type" value="Genomic_DNA"/>
</dbReference>
<dbReference type="Proteomes" id="UP000735302">
    <property type="component" value="Unassembled WGS sequence"/>
</dbReference>